<dbReference type="PANTHER" id="PTHR17490:SF16">
    <property type="entry name" value="THREONYLCARBAMOYL-AMP SYNTHASE"/>
    <property type="match status" value="1"/>
</dbReference>
<dbReference type="InterPro" id="IPR010923">
    <property type="entry name" value="T(6)A37_SUA5"/>
</dbReference>
<evidence type="ECO:0000256" key="4">
    <source>
        <dbReference type="ARBA" id="ARBA00015492"/>
    </source>
</evidence>
<organism evidence="15 16">
    <name type="scientific">Priestia endophytica DSM 13796</name>
    <dbReference type="NCBI Taxonomy" id="1121089"/>
    <lineage>
        <taxon>Bacteria</taxon>
        <taxon>Bacillati</taxon>
        <taxon>Bacillota</taxon>
        <taxon>Bacilli</taxon>
        <taxon>Bacillales</taxon>
        <taxon>Bacillaceae</taxon>
        <taxon>Priestia</taxon>
    </lineage>
</organism>
<dbReference type="SUPFAM" id="SSF55821">
    <property type="entry name" value="YrdC/RibB"/>
    <property type="match status" value="1"/>
</dbReference>
<protein>
    <recommendedName>
        <fullName evidence="4 13">Threonylcarbamoyl-AMP synthase</fullName>
        <shortName evidence="13">TC-AMP synthase</shortName>
        <ecNumber evidence="3 13">2.7.7.87</ecNumber>
    </recommendedName>
    <alternativeName>
        <fullName evidence="11 13">L-threonylcarbamoyladenylate synthase</fullName>
    </alternativeName>
</protein>
<dbReference type="GeneID" id="93710881"/>
<sequence length="347" mass="37582">MKTNMWIVDNSENNVNSYPQLEEAASLLKKGEVVAFPTETVYGLGADATNDKAVKKIFEAKGRPSDNPLIVHIGNANQLDGLVEEVPLKAKKLIEAYWPGPLTLILKSKTGVSQGVTAGLSTVGVRMPSHPVALALLQKVNLPIAAPSANLSGRPSPTTAQHVYEDLQGRIAGIVDGGQTGVGLESTVLDCTCEPPLILRPGGVTKRQLEEVIGKVEVDQALLKEEEKPKSPGMKYTHYAPNAPLFIVSGTREFMRETIMKAQEDGKRVGVLSTEENHSFYPGDKVIVCGHREDQASIAASLYDSLRAFNQEDLDIIYSESFEREGLGEAIMNRLVKAAGHKIISEE</sequence>
<evidence type="ECO:0000256" key="2">
    <source>
        <dbReference type="ARBA" id="ARBA00007663"/>
    </source>
</evidence>
<gene>
    <name evidence="15" type="ORF">SAMN02745910_02223</name>
</gene>
<comment type="function">
    <text evidence="13">Required for the formation of a threonylcarbamoyl group on adenosine at position 37 (t(6)A37) in tRNAs that read codons beginning with adenine.</text>
</comment>
<dbReference type="Pfam" id="PF01300">
    <property type="entry name" value="Sua5_yciO_yrdC"/>
    <property type="match status" value="1"/>
</dbReference>
<dbReference type="Gene3D" id="3.90.870.10">
    <property type="entry name" value="DHBP synthase"/>
    <property type="match status" value="1"/>
</dbReference>
<keyword evidence="16" id="KW-1185">Reference proteome</keyword>
<dbReference type="RefSeq" id="WP_061804803.1">
    <property type="nucleotide sequence ID" value="NZ_FOXX01000005.1"/>
</dbReference>
<dbReference type="PROSITE" id="PS51163">
    <property type="entry name" value="YRDC"/>
    <property type="match status" value="1"/>
</dbReference>
<dbReference type="PANTHER" id="PTHR17490">
    <property type="entry name" value="SUA5"/>
    <property type="match status" value="1"/>
</dbReference>
<dbReference type="Gene3D" id="3.40.50.11030">
    <property type="entry name" value="Threonylcarbamoyl-AMP synthase, C-terminal domain"/>
    <property type="match status" value="1"/>
</dbReference>
<evidence type="ECO:0000313" key="16">
    <source>
        <dbReference type="Proteomes" id="UP000182762"/>
    </source>
</evidence>
<evidence type="ECO:0000256" key="5">
    <source>
        <dbReference type="ARBA" id="ARBA00022490"/>
    </source>
</evidence>
<dbReference type="PIRSF" id="PIRSF004930">
    <property type="entry name" value="Tln_factor_SUA5"/>
    <property type="match status" value="1"/>
</dbReference>
<keyword evidence="8 13" id="KW-0548">Nucleotidyltransferase</keyword>
<comment type="subcellular location">
    <subcellularLocation>
        <location evidence="1 13">Cytoplasm</location>
    </subcellularLocation>
</comment>
<accession>A0A1I5ZTA8</accession>
<dbReference type="Pfam" id="PF03481">
    <property type="entry name" value="Sua5_C"/>
    <property type="match status" value="1"/>
</dbReference>
<keyword evidence="9 13" id="KW-0547">Nucleotide-binding</keyword>
<keyword evidence="10 13" id="KW-0067">ATP-binding</keyword>
<name>A0A1I5ZTA8_9BACI</name>
<keyword evidence="5 13" id="KW-0963">Cytoplasm</keyword>
<dbReference type="InterPro" id="IPR005145">
    <property type="entry name" value="Sua5_C"/>
</dbReference>
<dbReference type="Proteomes" id="UP000182762">
    <property type="component" value="Unassembled WGS sequence"/>
</dbReference>
<evidence type="ECO:0000256" key="10">
    <source>
        <dbReference type="ARBA" id="ARBA00022840"/>
    </source>
</evidence>
<proteinExistence type="inferred from homology"/>
<dbReference type="InterPro" id="IPR038385">
    <property type="entry name" value="Sua5/YwlC_C"/>
</dbReference>
<reference evidence="15 16" key="1">
    <citation type="submission" date="2016-10" db="EMBL/GenBank/DDBJ databases">
        <authorList>
            <person name="Varghese N."/>
            <person name="Submissions S."/>
        </authorList>
    </citation>
    <scope>NUCLEOTIDE SEQUENCE [LARGE SCALE GENOMIC DNA]</scope>
    <source>
        <strain evidence="15 16">DSM 13796</strain>
    </source>
</reference>
<evidence type="ECO:0000256" key="6">
    <source>
        <dbReference type="ARBA" id="ARBA00022679"/>
    </source>
</evidence>
<keyword evidence="7 13" id="KW-0819">tRNA processing</keyword>
<dbReference type="InterPro" id="IPR017945">
    <property type="entry name" value="DHBP_synth_RibB-like_a/b_dom"/>
</dbReference>
<dbReference type="EC" id="2.7.7.87" evidence="3 13"/>
<dbReference type="NCBIfam" id="TIGR00057">
    <property type="entry name" value="L-threonylcarbamoyladenylate synthase"/>
    <property type="match status" value="1"/>
</dbReference>
<comment type="caution">
    <text evidence="15">The sequence shown here is derived from an EMBL/GenBank/DDBJ whole genome shotgun (WGS) entry which is preliminary data.</text>
</comment>
<evidence type="ECO:0000256" key="9">
    <source>
        <dbReference type="ARBA" id="ARBA00022741"/>
    </source>
</evidence>
<comment type="similarity">
    <text evidence="2 13">Belongs to the SUA5 family.</text>
</comment>
<evidence type="ECO:0000313" key="15">
    <source>
        <dbReference type="EMBL" id="SFQ59706.1"/>
    </source>
</evidence>
<dbReference type="EMBL" id="FOXX01000005">
    <property type="protein sequence ID" value="SFQ59706.1"/>
    <property type="molecule type" value="Genomic_DNA"/>
</dbReference>
<evidence type="ECO:0000256" key="8">
    <source>
        <dbReference type="ARBA" id="ARBA00022695"/>
    </source>
</evidence>
<evidence type="ECO:0000256" key="1">
    <source>
        <dbReference type="ARBA" id="ARBA00004496"/>
    </source>
</evidence>
<evidence type="ECO:0000256" key="7">
    <source>
        <dbReference type="ARBA" id="ARBA00022694"/>
    </source>
</evidence>
<dbReference type="InterPro" id="IPR006070">
    <property type="entry name" value="Sua5-like_dom"/>
</dbReference>
<evidence type="ECO:0000256" key="3">
    <source>
        <dbReference type="ARBA" id="ARBA00012584"/>
    </source>
</evidence>
<comment type="catalytic activity">
    <reaction evidence="12 13">
        <text>L-threonine + hydrogencarbonate + ATP = L-threonylcarbamoyladenylate + diphosphate + H2O</text>
        <dbReference type="Rhea" id="RHEA:36407"/>
        <dbReference type="ChEBI" id="CHEBI:15377"/>
        <dbReference type="ChEBI" id="CHEBI:17544"/>
        <dbReference type="ChEBI" id="CHEBI:30616"/>
        <dbReference type="ChEBI" id="CHEBI:33019"/>
        <dbReference type="ChEBI" id="CHEBI:57926"/>
        <dbReference type="ChEBI" id="CHEBI:73682"/>
        <dbReference type="EC" id="2.7.7.87"/>
    </reaction>
</comment>
<evidence type="ECO:0000256" key="11">
    <source>
        <dbReference type="ARBA" id="ARBA00029774"/>
    </source>
</evidence>
<feature type="domain" description="YrdC-like" evidence="14">
    <location>
        <begin position="18"/>
        <end position="204"/>
    </location>
</feature>
<evidence type="ECO:0000256" key="13">
    <source>
        <dbReference type="PIRNR" id="PIRNR004930"/>
    </source>
</evidence>
<keyword evidence="6 13" id="KW-0808">Transferase</keyword>
<evidence type="ECO:0000259" key="14">
    <source>
        <dbReference type="PROSITE" id="PS51163"/>
    </source>
</evidence>
<dbReference type="InterPro" id="IPR050156">
    <property type="entry name" value="TC-AMP_synthase_SUA5"/>
</dbReference>
<evidence type="ECO:0000256" key="12">
    <source>
        <dbReference type="ARBA" id="ARBA00048366"/>
    </source>
</evidence>